<sequence length="172" mass="17908">MIATIAIVIGGAIGMILDFDGRFNRFVDGLEQKLASKTENGSKFSEAFITTTLLYCVGAMAVVGSLNSGLSGNHEVLFTKSILDGVSAIVFASTLGAGVLLSAIPLFLYQGAITVLAQVLAPVLSDAAVAEMTCVGSLLILAIGLNLLKVTKIKVLDFILAIFLPIGLVLFM</sequence>
<dbReference type="PANTHER" id="PTHR36111:SF2">
    <property type="entry name" value="INNER MEMBRANE PROTEIN"/>
    <property type="match status" value="1"/>
</dbReference>
<dbReference type="Pfam" id="PF04474">
    <property type="entry name" value="DUF554"/>
    <property type="match status" value="1"/>
</dbReference>
<feature type="transmembrane region" description="Helical" evidence="1">
    <location>
        <begin position="82"/>
        <end position="108"/>
    </location>
</feature>
<keyword evidence="1" id="KW-0812">Transmembrane</keyword>
<keyword evidence="1" id="KW-0472">Membrane</keyword>
<dbReference type="EMBL" id="VSSQ01116668">
    <property type="protein sequence ID" value="MPN51494.1"/>
    <property type="molecule type" value="Genomic_DNA"/>
</dbReference>
<proteinExistence type="predicted"/>
<organism evidence="2">
    <name type="scientific">bioreactor metagenome</name>
    <dbReference type="NCBI Taxonomy" id="1076179"/>
    <lineage>
        <taxon>unclassified sequences</taxon>
        <taxon>metagenomes</taxon>
        <taxon>ecological metagenomes</taxon>
    </lineage>
</organism>
<dbReference type="AlphaFoldDB" id="A0A645ISZ4"/>
<dbReference type="PANTHER" id="PTHR36111">
    <property type="entry name" value="INNER MEMBRANE PROTEIN-RELATED"/>
    <property type="match status" value="1"/>
</dbReference>
<protein>
    <submittedName>
        <fullName evidence="2">Putative membrane protein YdfK</fullName>
    </submittedName>
</protein>
<name>A0A645ISZ4_9ZZZZ</name>
<feature type="transmembrane region" description="Helical" evidence="1">
    <location>
        <begin position="155"/>
        <end position="171"/>
    </location>
</feature>
<gene>
    <name evidence="2" type="primary">ydfK_31</name>
    <name evidence="2" type="ORF">SDC9_199142</name>
</gene>
<comment type="caution">
    <text evidence="2">The sequence shown here is derived from an EMBL/GenBank/DDBJ whole genome shotgun (WGS) entry which is preliminary data.</text>
</comment>
<evidence type="ECO:0000256" key="1">
    <source>
        <dbReference type="SAM" id="Phobius"/>
    </source>
</evidence>
<evidence type="ECO:0000313" key="2">
    <source>
        <dbReference type="EMBL" id="MPN51494.1"/>
    </source>
</evidence>
<reference evidence="2" key="1">
    <citation type="submission" date="2019-08" db="EMBL/GenBank/DDBJ databases">
        <authorList>
            <person name="Kucharzyk K."/>
            <person name="Murdoch R.W."/>
            <person name="Higgins S."/>
            <person name="Loffler F."/>
        </authorList>
    </citation>
    <scope>NUCLEOTIDE SEQUENCE</scope>
</reference>
<feature type="transmembrane region" description="Helical" evidence="1">
    <location>
        <begin position="47"/>
        <end position="70"/>
    </location>
</feature>
<accession>A0A645ISZ4</accession>
<dbReference type="InterPro" id="IPR007563">
    <property type="entry name" value="DUF554"/>
</dbReference>
<feature type="transmembrane region" description="Helical" evidence="1">
    <location>
        <begin position="128"/>
        <end position="148"/>
    </location>
</feature>
<keyword evidence="1" id="KW-1133">Transmembrane helix</keyword>